<proteinExistence type="predicted"/>
<keyword evidence="3" id="KW-1185">Reference proteome</keyword>
<reference evidence="2" key="2">
    <citation type="submission" date="2023-06" db="EMBL/GenBank/DDBJ databases">
        <authorList>
            <person name="Ma L."/>
            <person name="Liu K.-W."/>
            <person name="Li Z."/>
            <person name="Hsiao Y.-Y."/>
            <person name="Qi Y."/>
            <person name="Fu T."/>
            <person name="Tang G."/>
            <person name="Zhang D."/>
            <person name="Sun W.-H."/>
            <person name="Liu D.-K."/>
            <person name="Li Y."/>
            <person name="Chen G.-Z."/>
            <person name="Liu X.-D."/>
            <person name="Liao X.-Y."/>
            <person name="Jiang Y.-T."/>
            <person name="Yu X."/>
            <person name="Hao Y."/>
            <person name="Huang J."/>
            <person name="Zhao X.-W."/>
            <person name="Ke S."/>
            <person name="Chen Y.-Y."/>
            <person name="Wu W.-L."/>
            <person name="Hsu J.-L."/>
            <person name="Lin Y.-F."/>
            <person name="Huang M.-D."/>
            <person name="Li C.-Y."/>
            <person name="Huang L."/>
            <person name="Wang Z.-W."/>
            <person name="Zhao X."/>
            <person name="Zhong W.-Y."/>
            <person name="Peng D.-H."/>
            <person name="Ahmad S."/>
            <person name="Lan S."/>
            <person name="Zhang J.-S."/>
            <person name="Tsai W.-C."/>
            <person name="Van De Peer Y."/>
            <person name="Liu Z.-J."/>
        </authorList>
    </citation>
    <scope>NUCLEOTIDE SEQUENCE</scope>
    <source>
        <strain evidence="2">CP</strain>
        <tissue evidence="2">Leaves</tissue>
    </source>
</reference>
<keyword evidence="1" id="KW-0812">Transmembrane</keyword>
<comment type="caution">
    <text evidence="2">The sequence shown here is derived from an EMBL/GenBank/DDBJ whole genome shotgun (WGS) entry which is preliminary data.</text>
</comment>
<protein>
    <submittedName>
        <fullName evidence="2">Uncharacterized protein</fullName>
    </submittedName>
</protein>
<feature type="transmembrane region" description="Helical" evidence="1">
    <location>
        <begin position="32"/>
        <end position="53"/>
    </location>
</feature>
<feature type="transmembrane region" description="Helical" evidence="1">
    <location>
        <begin position="126"/>
        <end position="150"/>
    </location>
</feature>
<evidence type="ECO:0000256" key="1">
    <source>
        <dbReference type="SAM" id="Phobius"/>
    </source>
</evidence>
<accession>A0AAV9DWY7</accession>
<feature type="transmembrane region" description="Helical" evidence="1">
    <location>
        <begin position="94"/>
        <end position="114"/>
    </location>
</feature>
<gene>
    <name evidence="2" type="ORF">QJS10_CPB11g01614</name>
</gene>
<dbReference type="EMBL" id="JAUJYO010000011">
    <property type="protein sequence ID" value="KAK1305459.1"/>
    <property type="molecule type" value="Genomic_DNA"/>
</dbReference>
<keyword evidence="1" id="KW-0472">Membrane</keyword>
<dbReference type="AlphaFoldDB" id="A0AAV9DWY7"/>
<name>A0AAV9DWY7_ACOCL</name>
<feature type="transmembrane region" description="Helical" evidence="1">
    <location>
        <begin position="65"/>
        <end position="82"/>
    </location>
</feature>
<sequence>MVLGLCVTAIVNFFLSFKSITTTYSPNDDIRTFCHIIASTNIAFAILFWIIHAHSKPIKPSFNNIPLWGLFISSSNVISFLTSKGPTHDVLIEAYGVVAYLTFSLSITLAVLSTKYSHNIPQGFRGLGWAVIIIFNSVTVVLGVYVMMFISVAV</sequence>
<evidence type="ECO:0000313" key="3">
    <source>
        <dbReference type="Proteomes" id="UP001180020"/>
    </source>
</evidence>
<dbReference type="Proteomes" id="UP001180020">
    <property type="component" value="Unassembled WGS sequence"/>
</dbReference>
<reference evidence="2" key="1">
    <citation type="journal article" date="2023" name="Nat. Commun.">
        <title>Diploid and tetraploid genomes of Acorus and the evolution of monocots.</title>
        <authorList>
            <person name="Ma L."/>
            <person name="Liu K.W."/>
            <person name="Li Z."/>
            <person name="Hsiao Y.Y."/>
            <person name="Qi Y."/>
            <person name="Fu T."/>
            <person name="Tang G.D."/>
            <person name="Zhang D."/>
            <person name="Sun W.H."/>
            <person name="Liu D.K."/>
            <person name="Li Y."/>
            <person name="Chen G.Z."/>
            <person name="Liu X.D."/>
            <person name="Liao X.Y."/>
            <person name="Jiang Y.T."/>
            <person name="Yu X."/>
            <person name="Hao Y."/>
            <person name="Huang J."/>
            <person name="Zhao X.W."/>
            <person name="Ke S."/>
            <person name="Chen Y.Y."/>
            <person name="Wu W.L."/>
            <person name="Hsu J.L."/>
            <person name="Lin Y.F."/>
            <person name="Huang M.D."/>
            <person name="Li C.Y."/>
            <person name="Huang L."/>
            <person name="Wang Z.W."/>
            <person name="Zhao X."/>
            <person name="Zhong W.Y."/>
            <person name="Peng D.H."/>
            <person name="Ahmad S."/>
            <person name="Lan S."/>
            <person name="Zhang J.S."/>
            <person name="Tsai W.C."/>
            <person name="Van de Peer Y."/>
            <person name="Liu Z.J."/>
        </authorList>
    </citation>
    <scope>NUCLEOTIDE SEQUENCE</scope>
    <source>
        <strain evidence="2">CP</strain>
    </source>
</reference>
<keyword evidence="1" id="KW-1133">Transmembrane helix</keyword>
<organism evidence="2 3">
    <name type="scientific">Acorus calamus</name>
    <name type="common">Sweet flag</name>
    <dbReference type="NCBI Taxonomy" id="4465"/>
    <lineage>
        <taxon>Eukaryota</taxon>
        <taxon>Viridiplantae</taxon>
        <taxon>Streptophyta</taxon>
        <taxon>Embryophyta</taxon>
        <taxon>Tracheophyta</taxon>
        <taxon>Spermatophyta</taxon>
        <taxon>Magnoliopsida</taxon>
        <taxon>Liliopsida</taxon>
        <taxon>Acoraceae</taxon>
        <taxon>Acorus</taxon>
    </lineage>
</organism>
<evidence type="ECO:0000313" key="2">
    <source>
        <dbReference type="EMBL" id="KAK1305459.1"/>
    </source>
</evidence>